<dbReference type="Proteomes" id="UP000198253">
    <property type="component" value="Chromosome I"/>
</dbReference>
<keyword evidence="2" id="KW-1185">Reference proteome</keyword>
<proteinExistence type="predicted"/>
<dbReference type="SUPFAM" id="SSF52540">
    <property type="entry name" value="P-loop containing nucleoside triphosphate hydrolases"/>
    <property type="match status" value="1"/>
</dbReference>
<dbReference type="InParanoid" id="A0A1C4V7Q7"/>
<accession>A0A1C4V7Q7</accession>
<dbReference type="RefSeq" id="WP_088980586.1">
    <property type="nucleotide sequence ID" value="NZ_LT607413.1"/>
</dbReference>
<sequence>MTGVISSRHEPTEKVPTNPFAVPGLMRDVDPLNPVRNDRHLSLYVPVDNTEAAFARCRAEFHDPSYLVDTGRLVVVTGDRGCGKTALINRCAHWLREQLATAGLRGEVVDVTRQARENEPMAERRAKVCKALVDTVFQRQLFTSELAHQMREQPDDAYFNLASCLPTDLVLIVLLPRSADLTEELVTYATDARARIVFFGETSYQLPDERRQRLDQAGHAPPVFLEVGGLREHDAARFAEQRLGAVPEGELPRVAAKALDDYTTFRRHVSIGEVQRLLYGMYEKLRVQADRPDEVTYQHISQHFLSIAVSLLENPR</sequence>
<name>A0A1C4V7Q7_MICEC</name>
<evidence type="ECO:0000313" key="1">
    <source>
        <dbReference type="EMBL" id="SCE79819.1"/>
    </source>
</evidence>
<gene>
    <name evidence="1" type="ORF">GA0070618_1011</name>
</gene>
<dbReference type="AlphaFoldDB" id="A0A1C4V7Q7"/>
<dbReference type="InterPro" id="IPR027417">
    <property type="entry name" value="P-loop_NTPase"/>
</dbReference>
<protein>
    <submittedName>
        <fullName evidence="1">AAA ATPase domain-containing protein</fullName>
    </submittedName>
</protein>
<reference evidence="2" key="1">
    <citation type="submission" date="2016-06" db="EMBL/GenBank/DDBJ databases">
        <authorList>
            <person name="Varghese N."/>
            <person name="Submissions Spin"/>
        </authorList>
    </citation>
    <scope>NUCLEOTIDE SEQUENCE [LARGE SCALE GENOMIC DNA]</scope>
    <source>
        <strain evidence="2">DSM 43816</strain>
    </source>
</reference>
<evidence type="ECO:0000313" key="2">
    <source>
        <dbReference type="Proteomes" id="UP000198253"/>
    </source>
</evidence>
<dbReference type="EMBL" id="LT607413">
    <property type="protein sequence ID" value="SCE79819.1"/>
    <property type="molecule type" value="Genomic_DNA"/>
</dbReference>
<organism evidence="1 2">
    <name type="scientific">Micromonospora echinospora</name>
    <name type="common">Micromonospora purpurea</name>
    <dbReference type="NCBI Taxonomy" id="1877"/>
    <lineage>
        <taxon>Bacteria</taxon>
        <taxon>Bacillati</taxon>
        <taxon>Actinomycetota</taxon>
        <taxon>Actinomycetes</taxon>
        <taxon>Micromonosporales</taxon>
        <taxon>Micromonosporaceae</taxon>
        <taxon>Micromonospora</taxon>
    </lineage>
</organism>